<organism evidence="3 4">
    <name type="scientific">Massilia glaciei</name>
    <dbReference type="NCBI Taxonomy" id="1524097"/>
    <lineage>
        <taxon>Bacteria</taxon>
        <taxon>Pseudomonadati</taxon>
        <taxon>Pseudomonadota</taxon>
        <taxon>Betaproteobacteria</taxon>
        <taxon>Burkholderiales</taxon>
        <taxon>Oxalobacteraceae</taxon>
        <taxon>Telluria group</taxon>
        <taxon>Massilia</taxon>
    </lineage>
</organism>
<dbReference type="RefSeq" id="WP_106756891.1">
    <property type="nucleotide sequence ID" value="NZ_PXWF02000102.1"/>
</dbReference>
<dbReference type="AlphaFoldDB" id="A0A2U2HP25"/>
<name>A0A2U2HP25_9BURK</name>
<reference evidence="3 4" key="1">
    <citation type="submission" date="2018-04" db="EMBL/GenBank/DDBJ databases">
        <title>Massilia violaceinigra sp. nov., a novel purple-pigmented bacterium isolated from Tianshan glacier, Xinjiang, China.</title>
        <authorList>
            <person name="Wang H."/>
        </authorList>
    </citation>
    <scope>NUCLEOTIDE SEQUENCE [LARGE SCALE GENOMIC DNA]</scope>
    <source>
        <strain evidence="3 4">B448-2</strain>
    </source>
</reference>
<dbReference type="OrthoDB" id="5297731at2"/>
<dbReference type="PANTHER" id="PTHR35401:SF2">
    <property type="entry name" value="ABC-TYPE TRANSPORT SYSTEM"/>
    <property type="match status" value="1"/>
</dbReference>
<comment type="caution">
    <text evidence="3">The sequence shown here is derived from an EMBL/GenBank/DDBJ whole genome shotgun (WGS) entry which is preliminary data.</text>
</comment>
<dbReference type="PANTHER" id="PTHR35401">
    <property type="entry name" value="COPG FAMILY HELIX-TURN-HELIX PROTEIN-RELATED-RELATED"/>
    <property type="match status" value="1"/>
</dbReference>
<keyword evidence="4" id="KW-1185">Reference proteome</keyword>
<accession>A0A2U2HP25</accession>
<evidence type="ECO:0000256" key="1">
    <source>
        <dbReference type="ARBA" id="ARBA00022649"/>
    </source>
</evidence>
<dbReference type="EMBL" id="PXWF02000102">
    <property type="protein sequence ID" value="PWF49261.1"/>
    <property type="molecule type" value="Genomic_DNA"/>
</dbReference>
<dbReference type="Proteomes" id="UP000241421">
    <property type="component" value="Unassembled WGS sequence"/>
</dbReference>
<dbReference type="InterPro" id="IPR014795">
    <property type="entry name" value="TacA_1-like"/>
</dbReference>
<dbReference type="GO" id="GO:0006355">
    <property type="term" value="P:regulation of DNA-templated transcription"/>
    <property type="evidence" value="ECO:0007669"/>
    <property type="project" value="InterPro"/>
</dbReference>
<dbReference type="Gene3D" id="1.10.1220.10">
    <property type="entry name" value="Met repressor-like"/>
    <property type="match status" value="1"/>
</dbReference>
<proteinExistence type="inferred from homology"/>
<dbReference type="SUPFAM" id="SSF47598">
    <property type="entry name" value="Ribbon-helix-helix"/>
    <property type="match status" value="1"/>
</dbReference>
<evidence type="ECO:0000313" key="3">
    <source>
        <dbReference type="EMBL" id="PWF49261.1"/>
    </source>
</evidence>
<keyword evidence="1" id="KW-1277">Toxin-antitoxin system</keyword>
<dbReference type="InterPro" id="IPR010985">
    <property type="entry name" value="Ribbon_hlx_hlx"/>
</dbReference>
<comment type="similarity">
    <text evidence="2">Belongs to the TacA antitoxin family.</text>
</comment>
<sequence length="109" mass="12283">MKARENSVWVTNCVPQSTAQKLQKAAELTGTTLNQFMIQASLEKAEKITRREKTILFSSNDAAMIINLLDNPSKPNAALVRAFQRFNQREIENGDWSGPPCMPFAEMPR</sequence>
<protein>
    <submittedName>
        <fullName evidence="3">DUF1778 domain-containing protein</fullName>
    </submittedName>
</protein>
<dbReference type="Gene3D" id="1.20.890.30">
    <property type="entry name" value="VCA0319-like"/>
    <property type="match status" value="1"/>
</dbReference>
<dbReference type="InterPro" id="IPR013321">
    <property type="entry name" value="Arc_rbn_hlx_hlx"/>
</dbReference>
<dbReference type="Pfam" id="PF08681">
    <property type="entry name" value="TacA1"/>
    <property type="match status" value="1"/>
</dbReference>
<gene>
    <name evidence="3" type="ORF">C7C56_007830</name>
</gene>
<evidence type="ECO:0000256" key="2">
    <source>
        <dbReference type="ARBA" id="ARBA00049988"/>
    </source>
</evidence>
<evidence type="ECO:0000313" key="4">
    <source>
        <dbReference type="Proteomes" id="UP000241421"/>
    </source>
</evidence>